<name>A0AAW1UP23_9CUCU</name>
<proteinExistence type="predicted"/>
<organism evidence="1 2">
    <name type="scientific">Henosepilachna vigintioctopunctata</name>
    <dbReference type="NCBI Taxonomy" id="420089"/>
    <lineage>
        <taxon>Eukaryota</taxon>
        <taxon>Metazoa</taxon>
        <taxon>Ecdysozoa</taxon>
        <taxon>Arthropoda</taxon>
        <taxon>Hexapoda</taxon>
        <taxon>Insecta</taxon>
        <taxon>Pterygota</taxon>
        <taxon>Neoptera</taxon>
        <taxon>Endopterygota</taxon>
        <taxon>Coleoptera</taxon>
        <taxon>Polyphaga</taxon>
        <taxon>Cucujiformia</taxon>
        <taxon>Coccinelloidea</taxon>
        <taxon>Coccinellidae</taxon>
        <taxon>Epilachninae</taxon>
        <taxon>Epilachnini</taxon>
        <taxon>Henosepilachna</taxon>
    </lineage>
</organism>
<dbReference type="AlphaFoldDB" id="A0AAW1UP23"/>
<accession>A0AAW1UP23</accession>
<sequence>MDRASNTKNVGLSGLTIAVSNSSLLASRCQQIPGRTVAEPALVPAVPTVVYRALSRLEDAPCDPRYTADDVPVHEDDIEVLPRGSALSPGASECGLRQKTQGWSKIRTC</sequence>
<reference evidence="1 2" key="1">
    <citation type="submission" date="2023-03" db="EMBL/GenBank/DDBJ databases">
        <title>Genome insight into feeding habits of ladybird beetles.</title>
        <authorList>
            <person name="Li H.-S."/>
            <person name="Huang Y.-H."/>
            <person name="Pang H."/>
        </authorList>
    </citation>
    <scope>NUCLEOTIDE SEQUENCE [LARGE SCALE GENOMIC DNA]</scope>
    <source>
        <strain evidence="1">SYSU_2023b</strain>
        <tissue evidence="1">Whole body</tissue>
    </source>
</reference>
<evidence type="ECO:0000313" key="2">
    <source>
        <dbReference type="Proteomes" id="UP001431783"/>
    </source>
</evidence>
<gene>
    <name evidence="1" type="ORF">WA026_020379</name>
</gene>
<dbReference type="EMBL" id="JARQZJ010000074">
    <property type="protein sequence ID" value="KAK9882273.1"/>
    <property type="molecule type" value="Genomic_DNA"/>
</dbReference>
<dbReference type="Proteomes" id="UP001431783">
    <property type="component" value="Unassembled WGS sequence"/>
</dbReference>
<evidence type="ECO:0000313" key="1">
    <source>
        <dbReference type="EMBL" id="KAK9882273.1"/>
    </source>
</evidence>
<keyword evidence="2" id="KW-1185">Reference proteome</keyword>
<comment type="caution">
    <text evidence="1">The sequence shown here is derived from an EMBL/GenBank/DDBJ whole genome shotgun (WGS) entry which is preliminary data.</text>
</comment>
<protein>
    <submittedName>
        <fullName evidence="1">Uncharacterized protein</fullName>
    </submittedName>
</protein>